<dbReference type="EMBL" id="SPHZ02000012">
    <property type="protein sequence ID" value="KAF0890026.1"/>
    <property type="molecule type" value="Genomic_DNA"/>
</dbReference>
<dbReference type="PANTHER" id="PTHR35832">
    <property type="entry name" value="OS12G0248400 PROTEIN-RELATED"/>
    <property type="match status" value="1"/>
</dbReference>
<feature type="compositionally biased region" description="Pro residues" evidence="1">
    <location>
        <begin position="245"/>
        <end position="262"/>
    </location>
</feature>
<feature type="region of interest" description="Disordered" evidence="1">
    <location>
        <begin position="137"/>
        <end position="289"/>
    </location>
</feature>
<dbReference type="CDD" id="cd21037">
    <property type="entry name" value="MLKL_NTD"/>
    <property type="match status" value="1"/>
</dbReference>
<keyword evidence="4" id="KW-1185">Reference proteome</keyword>
<evidence type="ECO:0000256" key="1">
    <source>
        <dbReference type="SAM" id="MobiDB-lite"/>
    </source>
</evidence>
<proteinExistence type="predicted"/>
<feature type="compositionally biased region" description="Pro residues" evidence="1">
    <location>
        <begin position="174"/>
        <end position="189"/>
    </location>
</feature>
<dbReference type="Proteomes" id="UP000479710">
    <property type="component" value="Unassembled WGS sequence"/>
</dbReference>
<accession>A0A6G1BQ99</accession>
<feature type="domain" description="Mixed lineage kinase" evidence="2">
    <location>
        <begin position="8"/>
        <end position="110"/>
    </location>
</feature>
<dbReference type="InterPro" id="IPR036537">
    <property type="entry name" value="Adaptor_Cbl_N_dom_sf"/>
</dbReference>
<dbReference type="GO" id="GO:0007166">
    <property type="term" value="P:cell surface receptor signaling pathway"/>
    <property type="evidence" value="ECO:0007669"/>
    <property type="project" value="InterPro"/>
</dbReference>
<dbReference type="Gene3D" id="1.20.930.20">
    <property type="entry name" value="Adaptor protein Cbl, N-terminal domain"/>
    <property type="match status" value="1"/>
</dbReference>
<dbReference type="OrthoDB" id="627753at2759"/>
<feature type="compositionally biased region" description="Pro residues" evidence="1">
    <location>
        <begin position="156"/>
        <end position="165"/>
    </location>
</feature>
<dbReference type="Pfam" id="PF22215">
    <property type="entry name" value="MLKL_N"/>
    <property type="match status" value="1"/>
</dbReference>
<protein>
    <recommendedName>
        <fullName evidence="2">Mixed lineage kinase domain-containing protein</fullName>
    </recommendedName>
</protein>
<feature type="non-terminal residue" evidence="3">
    <location>
        <position position="313"/>
    </location>
</feature>
<dbReference type="AlphaFoldDB" id="A0A6G1BQ99"/>
<evidence type="ECO:0000313" key="3">
    <source>
        <dbReference type="EMBL" id="KAF0890026.1"/>
    </source>
</evidence>
<dbReference type="InterPro" id="IPR059179">
    <property type="entry name" value="MLKL-like_MCAfunc"/>
</dbReference>
<sequence>MVDPVSSVKHIAEVALKIKEAVETVRKNKEDCLQIRRRVVNVSDVLSQLQERGNMDNSAISSALEELAETLGHAHTLVMACQEKHVVCLFCTATSLSKKLRRVNDDISDQLMVGIFAITLHVSVVLNQIHGDRVHEVVAPPPPAEPEPETLSMHEPLPPPKPLPPSKEFRPKPMVVPAPPKKEPPTPPPEKTKPASMEIPLRSKGALPSPPQPRLFRRPPPNEDEPIPVPSPKIKRTHLSKGKPEPPPPHPLLLEPEPPPPEEQPDLKSPLPLQGGLGGGAGGAPAMEYYSDNHFAPFREEKKESAKSSLSFP</sequence>
<evidence type="ECO:0000313" key="4">
    <source>
        <dbReference type="Proteomes" id="UP000479710"/>
    </source>
</evidence>
<reference evidence="3 4" key="1">
    <citation type="submission" date="2019-11" db="EMBL/GenBank/DDBJ databases">
        <title>Whole genome sequence of Oryza granulata.</title>
        <authorList>
            <person name="Li W."/>
        </authorList>
    </citation>
    <scope>NUCLEOTIDE SEQUENCE [LARGE SCALE GENOMIC DNA]</scope>
    <source>
        <strain evidence="4">cv. Menghai</strain>
        <tissue evidence="3">Leaf</tissue>
    </source>
</reference>
<dbReference type="PANTHER" id="PTHR35832:SF9">
    <property type="entry name" value="OS12G0276800 PROTEIN"/>
    <property type="match status" value="1"/>
</dbReference>
<organism evidence="3 4">
    <name type="scientific">Oryza meyeriana var. granulata</name>
    <dbReference type="NCBI Taxonomy" id="110450"/>
    <lineage>
        <taxon>Eukaryota</taxon>
        <taxon>Viridiplantae</taxon>
        <taxon>Streptophyta</taxon>
        <taxon>Embryophyta</taxon>
        <taxon>Tracheophyta</taxon>
        <taxon>Spermatophyta</taxon>
        <taxon>Magnoliopsida</taxon>
        <taxon>Liliopsida</taxon>
        <taxon>Poales</taxon>
        <taxon>Poaceae</taxon>
        <taxon>BOP clade</taxon>
        <taxon>Oryzoideae</taxon>
        <taxon>Oryzeae</taxon>
        <taxon>Oryzinae</taxon>
        <taxon>Oryza</taxon>
        <taxon>Oryza meyeriana</taxon>
    </lineage>
</organism>
<name>A0A6G1BQ99_9ORYZ</name>
<comment type="caution">
    <text evidence="3">The sequence shown here is derived from an EMBL/GenBank/DDBJ whole genome shotgun (WGS) entry which is preliminary data.</text>
</comment>
<gene>
    <name evidence="3" type="ORF">E2562_035358</name>
</gene>
<dbReference type="InterPro" id="IPR054000">
    <property type="entry name" value="MLKL_N"/>
</dbReference>
<evidence type="ECO:0000259" key="2">
    <source>
        <dbReference type="Pfam" id="PF22215"/>
    </source>
</evidence>